<evidence type="ECO:0000259" key="1">
    <source>
        <dbReference type="Pfam" id="PF00557"/>
    </source>
</evidence>
<keyword evidence="3" id="KW-1185">Reference proteome</keyword>
<dbReference type="PRINTS" id="PR00599">
    <property type="entry name" value="MAPEPTIDASE"/>
</dbReference>
<gene>
    <name evidence="2" type="ORF">FSB64_39205</name>
</gene>
<feature type="domain" description="Peptidase M24" evidence="1">
    <location>
        <begin position="180"/>
        <end position="379"/>
    </location>
</feature>
<evidence type="ECO:0000313" key="2">
    <source>
        <dbReference type="EMBL" id="NVI09548.1"/>
    </source>
</evidence>
<comment type="caution">
    <text evidence="2">The sequence shown here is derived from an EMBL/GenBank/DDBJ whole genome shotgun (WGS) entry which is preliminary data.</text>
</comment>
<dbReference type="SUPFAM" id="SSF55920">
    <property type="entry name" value="Creatinase/aminopeptidase"/>
    <property type="match status" value="1"/>
</dbReference>
<dbReference type="Gene3D" id="3.40.350.10">
    <property type="entry name" value="Creatinase/prolidase N-terminal domain"/>
    <property type="match status" value="1"/>
</dbReference>
<protein>
    <submittedName>
        <fullName evidence="2">Aminopeptidase P family protein</fullName>
    </submittedName>
</protein>
<reference evidence="2 3" key="1">
    <citation type="submission" date="2019-08" db="EMBL/GenBank/DDBJ databases">
        <title>Paraburkholderia simonii sp. nov. and P. youngii sp. nov. Brazilian and Mexican Mimosa-associated rhizobia.</title>
        <authorList>
            <person name="Mavima L."/>
            <person name="Beukes C.W."/>
            <person name="Palmer M."/>
            <person name="De Meyer S.E."/>
            <person name="James E.K."/>
            <person name="Maluk M."/>
            <person name="Avontuur J.R."/>
            <person name="Chan W.Y."/>
            <person name="Venter S.N."/>
            <person name="Steenkamp E.T."/>
        </authorList>
    </citation>
    <scope>NUCLEOTIDE SEQUENCE [LARGE SCALE GENOMIC DNA]</scope>
    <source>
        <strain evidence="2 3">JPY454</strain>
    </source>
</reference>
<dbReference type="Pfam" id="PF00557">
    <property type="entry name" value="Peptidase_M24"/>
    <property type="match status" value="1"/>
</dbReference>
<dbReference type="InterPro" id="IPR029149">
    <property type="entry name" value="Creatin/AminoP/Spt16_N"/>
</dbReference>
<dbReference type="RefSeq" id="WP_176369904.1">
    <property type="nucleotide sequence ID" value="NZ_JBNDKW010000004.1"/>
</dbReference>
<dbReference type="InterPro" id="IPR036005">
    <property type="entry name" value="Creatinase/aminopeptidase-like"/>
</dbReference>
<keyword evidence="2" id="KW-0031">Aminopeptidase</keyword>
<dbReference type="InterPro" id="IPR001714">
    <property type="entry name" value="Pept_M24_MAP"/>
</dbReference>
<proteinExistence type="predicted"/>
<keyword evidence="2" id="KW-0645">Protease</keyword>
<dbReference type="EMBL" id="VOMC01000097">
    <property type="protein sequence ID" value="NVI09548.1"/>
    <property type="molecule type" value="Genomic_DNA"/>
</dbReference>
<organism evidence="2 3">
    <name type="scientific">Paraburkholderia youngii</name>
    <dbReference type="NCBI Taxonomy" id="2782701"/>
    <lineage>
        <taxon>Bacteria</taxon>
        <taxon>Pseudomonadati</taxon>
        <taxon>Pseudomonadota</taxon>
        <taxon>Betaproteobacteria</taxon>
        <taxon>Burkholderiales</taxon>
        <taxon>Burkholderiaceae</taxon>
        <taxon>Paraburkholderia</taxon>
    </lineage>
</organism>
<sequence>MSYADLALLEQQTADLAAACRAKFFSTAPELDVIITMDPVHVGYLTGYRSILQDAGPYAQAAIATRDRMVLITGASDAAAALEQLDDASCIWRYGTFYVGATAGVASYADMPAQGENYVDTVVSALRSFDLRGVRAGLDTRDERLTRVIWQQFPQAAFQNGAPSLKRARATKLPAELAFLRHASHITDKALESVVPMVHAGVTELDIAQQITGTIVRGGGIPRFVVVTSGERSSRVDAYARNKRLEAGDLVRMDIGCTVNGYCSDMARTLTVGAPSHEQAERYAALLAGEQAQIAALRPGALVSEIFNIAIDAVRKGALPEYQRNHCGHGIGLQSHEFPSIAPDSDVLLESGMVFCVETPYYELGWGGMMVEDTAIITDDGHELLTCSSRELYQVK</sequence>
<accession>A0ABX2NYD7</accession>
<dbReference type="PANTHER" id="PTHR46112:SF3">
    <property type="entry name" value="AMINOPEPTIDASE YPDF"/>
    <property type="match status" value="1"/>
</dbReference>
<dbReference type="Gene3D" id="3.90.230.10">
    <property type="entry name" value="Creatinase/methionine aminopeptidase superfamily"/>
    <property type="match status" value="1"/>
</dbReference>
<dbReference type="Proteomes" id="UP000821598">
    <property type="component" value="Unassembled WGS sequence"/>
</dbReference>
<dbReference type="InterPro" id="IPR000994">
    <property type="entry name" value="Pept_M24"/>
</dbReference>
<name>A0ABX2NYD7_9BURK</name>
<keyword evidence="2" id="KW-0378">Hydrolase</keyword>
<dbReference type="GO" id="GO:0004177">
    <property type="term" value="F:aminopeptidase activity"/>
    <property type="evidence" value="ECO:0007669"/>
    <property type="project" value="UniProtKB-KW"/>
</dbReference>
<dbReference type="SUPFAM" id="SSF53092">
    <property type="entry name" value="Creatinase/prolidase N-terminal domain"/>
    <property type="match status" value="1"/>
</dbReference>
<evidence type="ECO:0000313" key="3">
    <source>
        <dbReference type="Proteomes" id="UP000821598"/>
    </source>
</evidence>
<dbReference type="InterPro" id="IPR050659">
    <property type="entry name" value="Peptidase_M24B"/>
</dbReference>
<dbReference type="PANTHER" id="PTHR46112">
    <property type="entry name" value="AMINOPEPTIDASE"/>
    <property type="match status" value="1"/>
</dbReference>